<dbReference type="InterPro" id="IPR003594">
    <property type="entry name" value="HATPase_dom"/>
</dbReference>
<evidence type="ECO:0000259" key="11">
    <source>
        <dbReference type="SMART" id="SM00387"/>
    </source>
</evidence>
<organism evidence="12 13">
    <name type="scientific">Clostridium rhizosphaerae</name>
    <dbReference type="NCBI Taxonomy" id="2803861"/>
    <lineage>
        <taxon>Bacteria</taxon>
        <taxon>Bacillati</taxon>
        <taxon>Bacillota</taxon>
        <taxon>Clostridia</taxon>
        <taxon>Eubacteriales</taxon>
        <taxon>Clostridiaceae</taxon>
        <taxon>Clostridium</taxon>
    </lineage>
</organism>
<evidence type="ECO:0000256" key="3">
    <source>
        <dbReference type="ARBA" id="ARBA00022553"/>
    </source>
</evidence>
<dbReference type="SMART" id="SM00387">
    <property type="entry name" value="HATPase_c"/>
    <property type="match status" value="1"/>
</dbReference>
<keyword evidence="6 12" id="KW-0418">Kinase</keyword>
<comment type="caution">
    <text evidence="12">The sequence shown here is derived from an EMBL/GenBank/DDBJ whole genome shotgun (WGS) entry which is preliminary data.</text>
</comment>
<keyword evidence="13" id="KW-1185">Reference proteome</keyword>
<comment type="catalytic activity">
    <reaction evidence="1">
        <text>ATP + protein L-histidine = ADP + protein N-phospho-L-histidine.</text>
        <dbReference type="EC" id="2.7.13.3"/>
    </reaction>
</comment>
<keyword evidence="5" id="KW-0547">Nucleotide-binding</keyword>
<dbReference type="Gene3D" id="3.30.565.10">
    <property type="entry name" value="Histidine kinase-like ATPase, C-terminal domain"/>
    <property type="match status" value="1"/>
</dbReference>
<dbReference type="InterPro" id="IPR036890">
    <property type="entry name" value="HATPase_C_sf"/>
</dbReference>
<dbReference type="Gene3D" id="1.20.5.1930">
    <property type="match status" value="1"/>
</dbReference>
<keyword evidence="10" id="KW-0472">Membrane</keyword>
<accession>A0ABS1TDL1</accession>
<name>A0ABS1TDL1_9CLOT</name>
<reference evidence="12 13" key="1">
    <citation type="submission" date="2021-01" db="EMBL/GenBank/DDBJ databases">
        <title>Genome public.</title>
        <authorList>
            <person name="Liu C."/>
            <person name="Sun Q."/>
        </authorList>
    </citation>
    <scope>NUCLEOTIDE SEQUENCE [LARGE SCALE GENOMIC DNA]</scope>
    <source>
        <strain evidence="12 13">YIM B02515</strain>
    </source>
</reference>
<evidence type="ECO:0000256" key="6">
    <source>
        <dbReference type="ARBA" id="ARBA00022777"/>
    </source>
</evidence>
<dbReference type="GO" id="GO:0016301">
    <property type="term" value="F:kinase activity"/>
    <property type="evidence" value="ECO:0007669"/>
    <property type="project" value="UniProtKB-KW"/>
</dbReference>
<dbReference type="RefSeq" id="WP_202750070.1">
    <property type="nucleotide sequence ID" value="NZ_JAESWC010000014.1"/>
</dbReference>
<evidence type="ECO:0000256" key="9">
    <source>
        <dbReference type="SAM" id="Coils"/>
    </source>
</evidence>
<dbReference type="SUPFAM" id="SSF55874">
    <property type="entry name" value="ATPase domain of HSP90 chaperone/DNA topoisomerase II/histidine kinase"/>
    <property type="match status" value="1"/>
</dbReference>
<keyword evidence="7" id="KW-0067">ATP-binding</keyword>
<evidence type="ECO:0000256" key="4">
    <source>
        <dbReference type="ARBA" id="ARBA00022679"/>
    </source>
</evidence>
<evidence type="ECO:0000256" key="8">
    <source>
        <dbReference type="ARBA" id="ARBA00023012"/>
    </source>
</evidence>
<proteinExistence type="predicted"/>
<dbReference type="Proteomes" id="UP000632377">
    <property type="component" value="Unassembled WGS sequence"/>
</dbReference>
<feature type="transmembrane region" description="Helical" evidence="10">
    <location>
        <begin position="137"/>
        <end position="154"/>
    </location>
</feature>
<evidence type="ECO:0000256" key="7">
    <source>
        <dbReference type="ARBA" id="ARBA00022840"/>
    </source>
</evidence>
<protein>
    <recommendedName>
        <fullName evidence="2">histidine kinase</fullName>
        <ecNumber evidence="2">2.7.13.3</ecNumber>
    </recommendedName>
</protein>
<feature type="transmembrane region" description="Helical" evidence="10">
    <location>
        <begin position="32"/>
        <end position="52"/>
    </location>
</feature>
<feature type="transmembrane region" description="Helical" evidence="10">
    <location>
        <begin position="7"/>
        <end position="26"/>
    </location>
</feature>
<keyword evidence="10" id="KW-0812">Transmembrane</keyword>
<evidence type="ECO:0000256" key="5">
    <source>
        <dbReference type="ARBA" id="ARBA00022741"/>
    </source>
</evidence>
<evidence type="ECO:0000313" key="13">
    <source>
        <dbReference type="Proteomes" id="UP000632377"/>
    </source>
</evidence>
<keyword evidence="8" id="KW-0902">Two-component regulatory system</keyword>
<dbReference type="InterPro" id="IPR050482">
    <property type="entry name" value="Sensor_HK_TwoCompSys"/>
</dbReference>
<keyword evidence="9" id="KW-0175">Coiled coil</keyword>
<evidence type="ECO:0000313" key="12">
    <source>
        <dbReference type="EMBL" id="MBL4937316.1"/>
    </source>
</evidence>
<keyword evidence="4" id="KW-0808">Transferase</keyword>
<dbReference type="PANTHER" id="PTHR24421">
    <property type="entry name" value="NITRATE/NITRITE SENSOR PROTEIN NARX-RELATED"/>
    <property type="match status" value="1"/>
</dbReference>
<dbReference type="CDD" id="cd16917">
    <property type="entry name" value="HATPase_UhpB-NarQ-NarX-like"/>
    <property type="match status" value="1"/>
</dbReference>
<evidence type="ECO:0000256" key="10">
    <source>
        <dbReference type="SAM" id="Phobius"/>
    </source>
</evidence>
<dbReference type="InterPro" id="IPR011712">
    <property type="entry name" value="Sig_transdc_His_kin_sub3_dim/P"/>
</dbReference>
<dbReference type="PANTHER" id="PTHR24421:SF10">
    <property type="entry name" value="NITRATE_NITRITE SENSOR PROTEIN NARQ"/>
    <property type="match status" value="1"/>
</dbReference>
<keyword evidence="3" id="KW-0597">Phosphoprotein</keyword>
<feature type="transmembrane region" description="Helical" evidence="10">
    <location>
        <begin position="105"/>
        <end position="125"/>
    </location>
</feature>
<evidence type="ECO:0000256" key="1">
    <source>
        <dbReference type="ARBA" id="ARBA00000085"/>
    </source>
</evidence>
<keyword evidence="10" id="KW-1133">Transmembrane helix</keyword>
<dbReference type="Pfam" id="PF07730">
    <property type="entry name" value="HisKA_3"/>
    <property type="match status" value="1"/>
</dbReference>
<gene>
    <name evidence="12" type="ORF">JK636_16425</name>
</gene>
<evidence type="ECO:0000256" key="2">
    <source>
        <dbReference type="ARBA" id="ARBA00012438"/>
    </source>
</evidence>
<sequence>MDKKTEKILNIILWIFLIWASVYMLTYKGNNIIMMAVLIGLLCFSLTTIDKLGEVLNSKDNAFKINIFLESALIYWIARIDVSGASEILFFILTGRAVIGFSIKYGLIFTLINFLSFIIIDYIKLGYPSLISILPRVFNYLLNFGFVFGFSFVAKFEILQREKLDKTKRELEKAYEKLQESYDTKEELLVERERNKIAGEIHDTVGHTLTTVIVELEAAKRLMKKDMELSLEKLELAQEQVRKGLNDIRKSVRALKSGDEILEFEPSIVSLIEETEKHSGATIEYSLEKFENLDKNVHRVLLRALQEGLTNGIRHGQSSEFKLSITKRDNSVIFNLMDNGLGADSLELGFGLSNMKHRVEQLNGDFKVSLAKNQGCKIYIEIPLGKEK</sequence>
<feature type="domain" description="Histidine kinase/HSP90-like ATPase" evidence="11">
    <location>
        <begin position="296"/>
        <end position="386"/>
    </location>
</feature>
<dbReference type="EMBL" id="JAESWC010000014">
    <property type="protein sequence ID" value="MBL4937316.1"/>
    <property type="molecule type" value="Genomic_DNA"/>
</dbReference>
<feature type="coiled-coil region" evidence="9">
    <location>
        <begin position="161"/>
        <end position="195"/>
    </location>
</feature>
<dbReference type="EC" id="2.7.13.3" evidence="2"/>
<dbReference type="Pfam" id="PF02518">
    <property type="entry name" value="HATPase_c"/>
    <property type="match status" value="1"/>
</dbReference>